<protein>
    <submittedName>
        <fullName evidence="2">Pimeloyl-ACP methyl ester carboxylesterase</fullName>
    </submittedName>
</protein>
<dbReference type="SUPFAM" id="SSF53474">
    <property type="entry name" value="alpha/beta-Hydrolases"/>
    <property type="match status" value="1"/>
</dbReference>
<dbReference type="Pfam" id="PF00561">
    <property type="entry name" value="Abhydrolase_1"/>
    <property type="match status" value="1"/>
</dbReference>
<dbReference type="InterPro" id="IPR050266">
    <property type="entry name" value="AB_hydrolase_sf"/>
</dbReference>
<reference evidence="2 3" key="1">
    <citation type="submission" date="2017-06" db="EMBL/GenBank/DDBJ databases">
        <authorList>
            <person name="Kim H.J."/>
            <person name="Triplett B.A."/>
        </authorList>
    </citation>
    <scope>NUCLEOTIDE SEQUENCE [LARGE SCALE GENOMIC DNA]</scope>
    <source>
        <strain evidence="2 3">DSM 29150</strain>
    </source>
</reference>
<name>A0A238XEE6_9FLAO</name>
<dbReference type="PANTHER" id="PTHR43798">
    <property type="entry name" value="MONOACYLGLYCEROL LIPASE"/>
    <property type="match status" value="1"/>
</dbReference>
<gene>
    <name evidence="2" type="ORF">SAMN06265371_105254</name>
</gene>
<keyword evidence="3" id="KW-1185">Reference proteome</keyword>
<sequence>MSSFLTYKNINIHYEDKGQGKSVVLLHGFLENSTMWKSISEALSKKYRVVCIDLLGHGETENLGYIHTMEAQAEMVKAVLNHLKLRKYILIGHSMGGYIALAFAKLFPENMKGISLMNSTALPDNEEKKTNRDRAIVAVKQNHKTFVRIAIPMLFSEGNRTVFSSEITTITNEALKISPQGIIAALEGMKIREDLTSIYNSATFPIQLIIGKQDPALNYASLVAQTENTKVEVAEFPDGHMSHFENTNELIFAFQKFIKNAFKK</sequence>
<organism evidence="2 3">
    <name type="scientific">Lutibacter agarilyticus</name>
    <dbReference type="NCBI Taxonomy" id="1109740"/>
    <lineage>
        <taxon>Bacteria</taxon>
        <taxon>Pseudomonadati</taxon>
        <taxon>Bacteroidota</taxon>
        <taxon>Flavobacteriia</taxon>
        <taxon>Flavobacteriales</taxon>
        <taxon>Flavobacteriaceae</taxon>
        <taxon>Lutibacter</taxon>
    </lineage>
</organism>
<evidence type="ECO:0000259" key="1">
    <source>
        <dbReference type="Pfam" id="PF00561"/>
    </source>
</evidence>
<dbReference type="InterPro" id="IPR000073">
    <property type="entry name" value="AB_hydrolase_1"/>
</dbReference>
<dbReference type="EMBL" id="FZNT01000005">
    <property type="protein sequence ID" value="SNR57090.1"/>
    <property type="molecule type" value="Genomic_DNA"/>
</dbReference>
<dbReference type="AlphaFoldDB" id="A0A238XEE6"/>
<evidence type="ECO:0000313" key="2">
    <source>
        <dbReference type="EMBL" id="SNR57090.1"/>
    </source>
</evidence>
<dbReference type="Proteomes" id="UP000198384">
    <property type="component" value="Unassembled WGS sequence"/>
</dbReference>
<dbReference type="Gene3D" id="3.40.50.1820">
    <property type="entry name" value="alpha/beta hydrolase"/>
    <property type="match status" value="1"/>
</dbReference>
<evidence type="ECO:0000313" key="3">
    <source>
        <dbReference type="Proteomes" id="UP000198384"/>
    </source>
</evidence>
<proteinExistence type="predicted"/>
<dbReference type="PRINTS" id="PR00111">
    <property type="entry name" value="ABHYDROLASE"/>
</dbReference>
<dbReference type="InterPro" id="IPR029058">
    <property type="entry name" value="AB_hydrolase_fold"/>
</dbReference>
<dbReference type="OrthoDB" id="252464at2"/>
<feature type="domain" description="AB hydrolase-1" evidence="1">
    <location>
        <begin position="22"/>
        <end position="129"/>
    </location>
</feature>
<dbReference type="RefSeq" id="WP_089381742.1">
    <property type="nucleotide sequence ID" value="NZ_FZNT01000005.1"/>
</dbReference>
<accession>A0A238XEE6</accession>